<name>A0A1X4XX44_9BACT</name>
<dbReference type="InterPro" id="IPR018253">
    <property type="entry name" value="DnaJ_domain_CS"/>
</dbReference>
<comment type="caution">
    <text evidence="15">The sequence shown here is derived from an EMBL/GenBank/DDBJ whole genome shotgun (WGS) entry which is preliminary data.</text>
</comment>
<protein>
    <recommendedName>
        <fullName evidence="10 11">Chaperone protein DnaJ</fullName>
    </recommendedName>
</protein>
<evidence type="ECO:0000256" key="5">
    <source>
        <dbReference type="ARBA" id="ARBA00022833"/>
    </source>
</evidence>
<proteinExistence type="inferred from homology"/>
<dbReference type="SMART" id="SM00271">
    <property type="entry name" value="DnaJ"/>
    <property type="match status" value="1"/>
</dbReference>
<dbReference type="GO" id="GO:0005737">
    <property type="term" value="C:cytoplasm"/>
    <property type="evidence" value="ECO:0007669"/>
    <property type="project" value="UniProtKB-SubCell"/>
</dbReference>
<dbReference type="PROSITE" id="PS00636">
    <property type="entry name" value="DNAJ_1"/>
    <property type="match status" value="1"/>
</dbReference>
<dbReference type="HAMAP" id="MF_01152">
    <property type="entry name" value="DnaJ"/>
    <property type="match status" value="1"/>
</dbReference>
<dbReference type="Pfam" id="PF00684">
    <property type="entry name" value="DnaJ_CXXCXGXG"/>
    <property type="match status" value="1"/>
</dbReference>
<dbReference type="PANTHER" id="PTHR43096">
    <property type="entry name" value="DNAJ HOMOLOG 1, MITOCHONDRIAL-RELATED"/>
    <property type="match status" value="1"/>
</dbReference>
<dbReference type="EMBL" id="MDSU01000018">
    <property type="protein sequence ID" value="OSS42095.1"/>
    <property type="molecule type" value="Genomic_DNA"/>
</dbReference>
<keyword evidence="5 11" id="KW-0862">Zinc</keyword>
<comment type="function">
    <text evidence="8 11">Participates actively in the response to hyperosmotic and heat shock by preventing the aggregation of stress-denatured proteins and by disaggregating proteins, also in an autonomous, DnaK-independent fashion. Unfolded proteins bind initially to DnaJ; upon interaction with the DnaJ-bound protein, DnaK hydrolyzes its bound ATP, resulting in the formation of a stable complex. GrpE releases ADP from DnaK; ATP binding to DnaK triggers the release of the substrate protein, thus completing the reaction cycle. Several rounds of ATP-dependent interactions between DnaJ, DnaK and GrpE are required for fully efficient folding. Also involved, together with DnaK and GrpE, in the DNA replication of plasmids through activation of initiation proteins.</text>
</comment>
<sequence length="364" mass="41359">MEKDYYAMLGVDRNASTEEIKKAYRKLALKYHPDRNEGDKQAEEKFKEITEAYAVLSDETKRARYDQFGYVNENDFGFNPSNFDDIFAYVNDIFGDIFGNFGSRGSRDYSRKRKGEDIQYQIIISFKEAIFGASKEIEINYQKVCDECNGLGAKPQDFETCTYCKGAGQIEYGNFFISMRKVCPKCGGSGRIIKKKCHKCNGKGFVLEKEKITINVPRGIDNGYAIRISSRGHESADRVRGDLIIYFKVLPDEVFRREGLNIYLDLNISIPQAVLGDEIEVDTIWGKKKISIEPGTQSGSQVVLKGDGVEVEGAKGSQIININVEIPKRLTPKQRELMEEFAKEMSQSPLSSQEKNIFKRFFGQ</sequence>
<dbReference type="InterPro" id="IPR012724">
    <property type="entry name" value="DnaJ"/>
</dbReference>
<feature type="binding site" evidence="11">
    <location>
        <position position="161"/>
    </location>
    <ligand>
        <name>Zn(2+)</name>
        <dbReference type="ChEBI" id="CHEBI:29105"/>
        <label>2</label>
    </ligand>
</feature>
<keyword evidence="16" id="KW-1185">Reference proteome</keyword>
<dbReference type="GO" id="GO:0008270">
    <property type="term" value="F:zinc ion binding"/>
    <property type="evidence" value="ECO:0007669"/>
    <property type="project" value="UniProtKB-UniRule"/>
</dbReference>
<evidence type="ECO:0000259" key="14">
    <source>
        <dbReference type="PROSITE" id="PS51188"/>
    </source>
</evidence>
<feature type="binding site" evidence="11">
    <location>
        <position position="183"/>
    </location>
    <ligand>
        <name>Zn(2+)</name>
        <dbReference type="ChEBI" id="CHEBI:29105"/>
        <label>2</label>
    </ligand>
</feature>
<dbReference type="GO" id="GO:0005524">
    <property type="term" value="F:ATP binding"/>
    <property type="evidence" value="ECO:0007669"/>
    <property type="project" value="InterPro"/>
</dbReference>
<feature type="binding site" evidence="11">
    <location>
        <position position="197"/>
    </location>
    <ligand>
        <name>Zn(2+)</name>
        <dbReference type="ChEBI" id="CHEBI:29105"/>
        <label>1</label>
    </ligand>
</feature>
<dbReference type="InterPro" id="IPR001305">
    <property type="entry name" value="HSP_DnaJ_Cys-rich_dom"/>
</dbReference>
<dbReference type="CDD" id="cd10719">
    <property type="entry name" value="DnaJ_zf"/>
    <property type="match status" value="1"/>
</dbReference>
<keyword evidence="3 11" id="KW-0677">Repeat</keyword>
<dbReference type="CDD" id="cd10747">
    <property type="entry name" value="DnaJ_C"/>
    <property type="match status" value="1"/>
</dbReference>
<feature type="binding site" evidence="11">
    <location>
        <position position="145"/>
    </location>
    <ligand>
        <name>Zn(2+)</name>
        <dbReference type="ChEBI" id="CHEBI:29105"/>
        <label>1</label>
    </ligand>
</feature>
<feature type="binding site" evidence="11">
    <location>
        <position position="164"/>
    </location>
    <ligand>
        <name>Zn(2+)</name>
        <dbReference type="ChEBI" id="CHEBI:29105"/>
        <label>2</label>
    </ligand>
</feature>
<dbReference type="Proteomes" id="UP000194141">
    <property type="component" value="Unassembled WGS sequence"/>
</dbReference>
<evidence type="ECO:0000256" key="7">
    <source>
        <dbReference type="ARBA" id="ARBA00023186"/>
    </source>
</evidence>
<keyword evidence="4 11" id="KW-0863">Zinc-finger</keyword>
<comment type="subunit">
    <text evidence="11">Homodimer.</text>
</comment>
<comment type="domain">
    <text evidence="11">The J domain is necessary and sufficient to stimulate DnaK ATPase activity. Zinc center 1 plays an important role in the autonomous, DnaK-independent chaperone activity of DnaJ. Zinc center 2 is essential for interaction with DnaK and for DnaJ activity.</text>
</comment>
<feature type="domain" description="CR-type" evidence="14">
    <location>
        <begin position="132"/>
        <end position="209"/>
    </location>
</feature>
<evidence type="ECO:0000256" key="1">
    <source>
        <dbReference type="ARBA" id="ARBA00022705"/>
    </source>
</evidence>
<evidence type="ECO:0000256" key="12">
    <source>
        <dbReference type="PROSITE-ProRule" id="PRU00546"/>
    </source>
</evidence>
<feature type="binding site" evidence="11">
    <location>
        <position position="148"/>
    </location>
    <ligand>
        <name>Zn(2+)</name>
        <dbReference type="ChEBI" id="CHEBI:29105"/>
        <label>1</label>
    </ligand>
</feature>
<comment type="cofactor">
    <cofactor evidence="11">
        <name>Zn(2+)</name>
        <dbReference type="ChEBI" id="CHEBI:29105"/>
    </cofactor>
    <text evidence="11">Binds 2 Zn(2+) ions per monomer.</text>
</comment>
<dbReference type="GO" id="GO:0051082">
    <property type="term" value="F:unfolded protein binding"/>
    <property type="evidence" value="ECO:0007669"/>
    <property type="project" value="UniProtKB-UniRule"/>
</dbReference>
<dbReference type="CDD" id="cd06257">
    <property type="entry name" value="DnaJ"/>
    <property type="match status" value="1"/>
</dbReference>
<dbReference type="NCBIfam" id="TIGR02349">
    <property type="entry name" value="DnaJ_bact"/>
    <property type="match status" value="1"/>
</dbReference>
<dbReference type="SUPFAM" id="SSF57938">
    <property type="entry name" value="DnaJ/Hsp40 cysteine-rich domain"/>
    <property type="match status" value="1"/>
</dbReference>
<dbReference type="PRINTS" id="PR00625">
    <property type="entry name" value="JDOMAIN"/>
</dbReference>
<feature type="binding site" evidence="11">
    <location>
        <position position="186"/>
    </location>
    <ligand>
        <name>Zn(2+)</name>
        <dbReference type="ChEBI" id="CHEBI:29105"/>
        <label>2</label>
    </ligand>
</feature>
<dbReference type="STRING" id="1562698.DESAMIL20_1648"/>
<evidence type="ECO:0000313" key="16">
    <source>
        <dbReference type="Proteomes" id="UP000194141"/>
    </source>
</evidence>
<evidence type="ECO:0000256" key="10">
    <source>
        <dbReference type="ARBA" id="ARBA00067609"/>
    </source>
</evidence>
<dbReference type="SUPFAM" id="SSF46565">
    <property type="entry name" value="Chaperone J-domain"/>
    <property type="match status" value="1"/>
</dbReference>
<dbReference type="InterPro" id="IPR036410">
    <property type="entry name" value="HSP_DnaJ_Cys-rich_dom_sf"/>
</dbReference>
<evidence type="ECO:0000256" key="3">
    <source>
        <dbReference type="ARBA" id="ARBA00022737"/>
    </source>
</evidence>
<evidence type="ECO:0000259" key="13">
    <source>
        <dbReference type="PROSITE" id="PS50076"/>
    </source>
</evidence>
<organism evidence="15 16">
    <name type="scientific">Desulfurella amilsii</name>
    <dbReference type="NCBI Taxonomy" id="1562698"/>
    <lineage>
        <taxon>Bacteria</taxon>
        <taxon>Pseudomonadati</taxon>
        <taxon>Campylobacterota</taxon>
        <taxon>Desulfurellia</taxon>
        <taxon>Desulfurellales</taxon>
        <taxon>Desulfurellaceae</taxon>
        <taxon>Desulfurella</taxon>
    </lineage>
</organism>
<dbReference type="Pfam" id="PF00226">
    <property type="entry name" value="DnaJ"/>
    <property type="match status" value="1"/>
</dbReference>
<dbReference type="GO" id="GO:0009408">
    <property type="term" value="P:response to heat"/>
    <property type="evidence" value="ECO:0007669"/>
    <property type="project" value="InterPro"/>
</dbReference>
<keyword evidence="7 11" id="KW-0143">Chaperone</keyword>
<dbReference type="Gene3D" id="1.10.287.110">
    <property type="entry name" value="DnaJ domain"/>
    <property type="match status" value="1"/>
</dbReference>
<comment type="similarity">
    <text evidence="9 11">Belongs to the DnaJ family.</text>
</comment>
<dbReference type="PROSITE" id="PS51188">
    <property type="entry name" value="ZF_CR"/>
    <property type="match status" value="1"/>
</dbReference>
<dbReference type="FunFam" id="2.10.230.10:FF:000002">
    <property type="entry name" value="Molecular chaperone DnaJ"/>
    <property type="match status" value="1"/>
</dbReference>
<feature type="repeat" description="CXXCXGXG motif" evidence="11">
    <location>
        <begin position="145"/>
        <end position="152"/>
    </location>
</feature>
<feature type="repeat" description="CXXCXGXG motif" evidence="11">
    <location>
        <begin position="161"/>
        <end position="168"/>
    </location>
</feature>
<dbReference type="Gene3D" id="2.60.260.20">
    <property type="entry name" value="Urease metallochaperone UreE, N-terminal domain"/>
    <property type="match status" value="2"/>
</dbReference>
<feature type="binding site" evidence="11">
    <location>
        <position position="200"/>
    </location>
    <ligand>
        <name>Zn(2+)</name>
        <dbReference type="ChEBI" id="CHEBI:29105"/>
        <label>1</label>
    </ligand>
</feature>
<dbReference type="Gene3D" id="2.10.230.10">
    <property type="entry name" value="Heat shock protein DnaJ, cysteine-rich domain"/>
    <property type="match status" value="1"/>
</dbReference>
<dbReference type="AlphaFoldDB" id="A0A1X4XX44"/>
<evidence type="ECO:0000256" key="11">
    <source>
        <dbReference type="HAMAP-Rule" id="MF_01152"/>
    </source>
</evidence>
<evidence type="ECO:0000256" key="4">
    <source>
        <dbReference type="ARBA" id="ARBA00022771"/>
    </source>
</evidence>
<dbReference type="InterPro" id="IPR036869">
    <property type="entry name" value="J_dom_sf"/>
</dbReference>
<dbReference type="InterPro" id="IPR008971">
    <property type="entry name" value="HSP40/DnaJ_pept-bd"/>
</dbReference>
<dbReference type="InterPro" id="IPR001623">
    <property type="entry name" value="DnaJ_domain"/>
</dbReference>
<keyword evidence="2 11" id="KW-0479">Metal-binding</keyword>
<dbReference type="OrthoDB" id="9779889at2"/>
<gene>
    <name evidence="11" type="primary">dnaJ</name>
    <name evidence="15" type="ORF">DESAMIL20_1648</name>
</gene>
<dbReference type="FunFam" id="1.10.287.110:FF:000034">
    <property type="entry name" value="Chaperone protein DnaJ"/>
    <property type="match status" value="1"/>
</dbReference>
<feature type="zinc finger region" description="CR-type" evidence="12">
    <location>
        <begin position="132"/>
        <end position="209"/>
    </location>
</feature>
<reference evidence="15 16" key="1">
    <citation type="journal article" date="2017" name="Front. Microbiol.">
        <title>Genome Sequence of Desulfurella amilsii Strain TR1 and Comparative Genomics of Desulfurellaceae Family.</title>
        <authorList>
            <person name="Florentino A.P."/>
            <person name="Stams A.J."/>
            <person name="Sanchez-Andrea I."/>
        </authorList>
    </citation>
    <scope>NUCLEOTIDE SEQUENCE [LARGE SCALE GENOMIC DNA]</scope>
    <source>
        <strain evidence="15 16">TR1</strain>
    </source>
</reference>
<keyword evidence="6 11" id="KW-0346">Stress response</keyword>
<feature type="repeat" description="CXXCXGXG motif" evidence="11">
    <location>
        <begin position="183"/>
        <end position="190"/>
    </location>
</feature>
<dbReference type="SUPFAM" id="SSF49493">
    <property type="entry name" value="HSP40/DnaJ peptide-binding domain"/>
    <property type="match status" value="2"/>
</dbReference>
<keyword evidence="11" id="KW-0963">Cytoplasm</keyword>
<evidence type="ECO:0000313" key="15">
    <source>
        <dbReference type="EMBL" id="OSS42095.1"/>
    </source>
</evidence>
<dbReference type="GO" id="GO:0006260">
    <property type="term" value="P:DNA replication"/>
    <property type="evidence" value="ECO:0007669"/>
    <property type="project" value="UniProtKB-KW"/>
</dbReference>
<evidence type="ECO:0000256" key="2">
    <source>
        <dbReference type="ARBA" id="ARBA00022723"/>
    </source>
</evidence>
<dbReference type="FunFam" id="2.60.260.20:FF:000005">
    <property type="entry name" value="Chaperone protein dnaJ 1, mitochondrial"/>
    <property type="match status" value="1"/>
</dbReference>
<dbReference type="PANTHER" id="PTHR43096:SF52">
    <property type="entry name" value="DNAJ HOMOLOG 1, MITOCHONDRIAL-RELATED"/>
    <property type="match status" value="1"/>
</dbReference>
<comment type="subcellular location">
    <subcellularLocation>
        <location evidence="11">Cytoplasm</location>
    </subcellularLocation>
</comment>
<feature type="domain" description="J" evidence="13">
    <location>
        <begin position="4"/>
        <end position="69"/>
    </location>
</feature>
<dbReference type="GO" id="GO:0031072">
    <property type="term" value="F:heat shock protein binding"/>
    <property type="evidence" value="ECO:0007669"/>
    <property type="project" value="InterPro"/>
</dbReference>
<keyword evidence="1 11" id="KW-0235">DNA replication</keyword>
<evidence type="ECO:0000256" key="6">
    <source>
        <dbReference type="ARBA" id="ARBA00023016"/>
    </source>
</evidence>
<evidence type="ECO:0000256" key="9">
    <source>
        <dbReference type="ARBA" id="ARBA00061004"/>
    </source>
</evidence>
<accession>A0A1X4XX44</accession>
<feature type="repeat" description="CXXCXGXG motif" evidence="11">
    <location>
        <begin position="197"/>
        <end position="204"/>
    </location>
</feature>
<dbReference type="Pfam" id="PF01556">
    <property type="entry name" value="DnaJ_C"/>
    <property type="match status" value="1"/>
</dbReference>
<dbReference type="PROSITE" id="PS50076">
    <property type="entry name" value="DNAJ_2"/>
    <property type="match status" value="1"/>
</dbReference>
<dbReference type="RefSeq" id="WP_086034362.1">
    <property type="nucleotide sequence ID" value="NZ_MDSU01000018.1"/>
</dbReference>
<evidence type="ECO:0000256" key="8">
    <source>
        <dbReference type="ARBA" id="ARBA00053423"/>
    </source>
</evidence>
<dbReference type="InterPro" id="IPR002939">
    <property type="entry name" value="DnaJ_C"/>
</dbReference>
<dbReference type="NCBIfam" id="NF008035">
    <property type="entry name" value="PRK10767.1"/>
    <property type="match status" value="1"/>
</dbReference>
<dbReference type="GO" id="GO:0042026">
    <property type="term" value="P:protein refolding"/>
    <property type="evidence" value="ECO:0007669"/>
    <property type="project" value="TreeGrafter"/>
</dbReference>